<comment type="similarity">
    <text evidence="2">Belongs to the TFIIB family.</text>
</comment>
<dbReference type="GO" id="GO:0000126">
    <property type="term" value="C:transcription factor TFIIIB complex"/>
    <property type="evidence" value="ECO:0007669"/>
    <property type="project" value="TreeGrafter"/>
</dbReference>
<dbReference type="GO" id="GO:0017025">
    <property type="term" value="F:TBP-class protein binding"/>
    <property type="evidence" value="ECO:0007669"/>
    <property type="project" value="InterPro"/>
</dbReference>
<keyword evidence="7" id="KW-0010">Activator</keyword>
<dbReference type="GO" id="GO:0001006">
    <property type="term" value="F:RNA polymerase III type 3 promoter sequence-specific DNA binding"/>
    <property type="evidence" value="ECO:0007669"/>
    <property type="project" value="TreeGrafter"/>
</dbReference>
<keyword evidence="4" id="KW-0863">Zinc-finger</keyword>
<evidence type="ECO:0000256" key="2">
    <source>
        <dbReference type="ARBA" id="ARBA00010857"/>
    </source>
</evidence>
<accession>A0A6A4WUP5</accession>
<name>A0A6A4WUP5_AMPAM</name>
<keyword evidence="6" id="KW-0805">Transcription regulation</keyword>
<dbReference type="InterPro" id="IPR013763">
    <property type="entry name" value="Cyclin-like_dom"/>
</dbReference>
<reference evidence="12 13" key="1">
    <citation type="submission" date="2019-07" db="EMBL/GenBank/DDBJ databases">
        <title>Draft genome assembly of a fouling barnacle, Amphibalanus amphitrite (Darwin, 1854): The first reference genome for Thecostraca.</title>
        <authorList>
            <person name="Kim W."/>
        </authorList>
    </citation>
    <scope>NUCLEOTIDE SEQUENCE [LARGE SCALE GENOMIC DNA]</scope>
    <source>
        <strain evidence="12">SNU_AA5</strain>
        <tissue evidence="12">Soma without cirri and trophi</tissue>
    </source>
</reference>
<evidence type="ECO:0000259" key="11">
    <source>
        <dbReference type="SMART" id="SM00385"/>
    </source>
</evidence>
<dbReference type="AlphaFoldDB" id="A0A6A4WUP5"/>
<comment type="caution">
    <text evidence="12">The sequence shown here is derived from an EMBL/GenBank/DDBJ whole genome shotgun (WGS) entry which is preliminary data.</text>
</comment>
<evidence type="ECO:0000256" key="5">
    <source>
        <dbReference type="ARBA" id="ARBA00022833"/>
    </source>
</evidence>
<dbReference type="Gene3D" id="1.20.5.650">
    <property type="entry name" value="Single helix bin"/>
    <property type="match status" value="1"/>
</dbReference>
<dbReference type="SUPFAM" id="SSF47954">
    <property type="entry name" value="Cyclin-like"/>
    <property type="match status" value="1"/>
</dbReference>
<dbReference type="FunFam" id="1.10.472.10:FF:000002">
    <property type="entry name" value="Transcription factor IIIB 90 kDa subunit"/>
    <property type="match status" value="1"/>
</dbReference>
<feature type="region of interest" description="Disordered" evidence="10">
    <location>
        <begin position="316"/>
        <end position="354"/>
    </location>
</feature>
<evidence type="ECO:0000256" key="1">
    <source>
        <dbReference type="ARBA" id="ARBA00004123"/>
    </source>
</evidence>
<evidence type="ECO:0000256" key="10">
    <source>
        <dbReference type="SAM" id="MobiDB-lite"/>
    </source>
</evidence>
<evidence type="ECO:0000313" key="13">
    <source>
        <dbReference type="Proteomes" id="UP000440578"/>
    </source>
</evidence>
<evidence type="ECO:0000256" key="9">
    <source>
        <dbReference type="ARBA" id="ARBA00023242"/>
    </source>
</evidence>
<feature type="domain" description="Cyclin-like" evidence="11">
    <location>
        <begin position="6"/>
        <end position="90"/>
    </location>
</feature>
<keyword evidence="8" id="KW-0804">Transcription</keyword>
<dbReference type="PANTHER" id="PTHR11618:SF4">
    <property type="entry name" value="TRANSCRIPTION FACTOR IIIB 90 KDA SUBUNIT"/>
    <property type="match status" value="1"/>
</dbReference>
<keyword evidence="9" id="KW-0539">Nucleus</keyword>
<keyword evidence="13" id="KW-1185">Reference proteome</keyword>
<keyword evidence="5" id="KW-0862">Zinc</keyword>
<dbReference type="InterPro" id="IPR013150">
    <property type="entry name" value="TFIIB_cyclin"/>
</dbReference>
<dbReference type="SMART" id="SM00385">
    <property type="entry name" value="CYCLIN"/>
    <property type="match status" value="1"/>
</dbReference>
<feature type="compositionally biased region" description="Basic residues" evidence="10">
    <location>
        <begin position="334"/>
        <end position="345"/>
    </location>
</feature>
<feature type="compositionally biased region" description="Basic and acidic residues" evidence="10">
    <location>
        <begin position="316"/>
        <end position="333"/>
    </location>
</feature>
<dbReference type="InterPro" id="IPR000812">
    <property type="entry name" value="TFIIB"/>
</dbReference>
<dbReference type="Gene3D" id="1.10.472.10">
    <property type="entry name" value="Cyclin-like"/>
    <property type="match status" value="1"/>
</dbReference>
<dbReference type="GO" id="GO:0097550">
    <property type="term" value="C:transcription preinitiation complex"/>
    <property type="evidence" value="ECO:0007669"/>
    <property type="project" value="TreeGrafter"/>
</dbReference>
<comment type="subcellular location">
    <subcellularLocation>
        <location evidence="1">Nucleus</location>
    </subcellularLocation>
</comment>
<evidence type="ECO:0000256" key="3">
    <source>
        <dbReference type="ARBA" id="ARBA00022723"/>
    </source>
</evidence>
<dbReference type="OrthoDB" id="511529at2759"/>
<feature type="region of interest" description="Disordered" evidence="10">
    <location>
        <begin position="210"/>
        <end position="278"/>
    </location>
</feature>
<dbReference type="GO" id="GO:0000995">
    <property type="term" value="F:RNA polymerase III general transcription initiation factor activity"/>
    <property type="evidence" value="ECO:0007669"/>
    <property type="project" value="TreeGrafter"/>
</dbReference>
<protein>
    <submittedName>
        <fullName evidence="12">Transcription factor IIIB subunit</fullName>
    </submittedName>
</protein>
<dbReference type="CDD" id="cd20554">
    <property type="entry name" value="CYCLIN_TFIIIB90_rpt2"/>
    <property type="match status" value="1"/>
</dbReference>
<dbReference type="EMBL" id="VIIS01000251">
    <property type="protein sequence ID" value="KAF0311246.1"/>
    <property type="molecule type" value="Genomic_DNA"/>
</dbReference>
<dbReference type="GO" id="GO:0008270">
    <property type="term" value="F:zinc ion binding"/>
    <property type="evidence" value="ECO:0007669"/>
    <property type="project" value="UniProtKB-KW"/>
</dbReference>
<feature type="region of interest" description="Disordered" evidence="10">
    <location>
        <begin position="171"/>
        <end position="192"/>
    </location>
</feature>
<keyword evidence="3" id="KW-0479">Metal-binding</keyword>
<dbReference type="InterPro" id="IPR036915">
    <property type="entry name" value="Cyclin-like_sf"/>
</dbReference>
<organism evidence="12 13">
    <name type="scientific">Amphibalanus amphitrite</name>
    <name type="common">Striped barnacle</name>
    <name type="synonym">Balanus amphitrite</name>
    <dbReference type="NCBI Taxonomy" id="1232801"/>
    <lineage>
        <taxon>Eukaryota</taxon>
        <taxon>Metazoa</taxon>
        <taxon>Ecdysozoa</taxon>
        <taxon>Arthropoda</taxon>
        <taxon>Crustacea</taxon>
        <taxon>Multicrustacea</taxon>
        <taxon>Cirripedia</taxon>
        <taxon>Thoracica</taxon>
        <taxon>Thoracicalcarea</taxon>
        <taxon>Balanomorpha</taxon>
        <taxon>Balanoidea</taxon>
        <taxon>Balanidae</taxon>
        <taxon>Amphibalaninae</taxon>
        <taxon>Amphibalanus</taxon>
    </lineage>
</organism>
<dbReference type="Pfam" id="PF00382">
    <property type="entry name" value="TFIIB"/>
    <property type="match status" value="1"/>
</dbReference>
<evidence type="ECO:0000256" key="8">
    <source>
        <dbReference type="ARBA" id="ARBA00023163"/>
    </source>
</evidence>
<evidence type="ECO:0000256" key="6">
    <source>
        <dbReference type="ARBA" id="ARBA00023015"/>
    </source>
</evidence>
<dbReference type="Proteomes" id="UP000440578">
    <property type="component" value="Unassembled WGS sequence"/>
</dbReference>
<dbReference type="InterPro" id="IPR011665">
    <property type="entry name" value="BRF1_TBP-bd_dom"/>
</dbReference>
<proteinExistence type="inferred from homology"/>
<sequence>MSDPCVYVLRYANKLELGSKTHEVSVTAARLMQRMKRDWIHMGRRPSGLCGAALLMAARLHGFNRTVDDIIKIVRVHQSTVKKRLSEFKNTPSSSLTVEEFMTVDLEDEMDPPAFTKSRKKDKERISQARAVIDLGGTGLNEGDVALEIQALRVEIDKELEDRKKRLRGTWNNPVAEDSPPESPGRESQDASLFVQEQTLASIRDIAGDDIGPVGDAALMPPPPPPAMNEEPTPRGAEHGLGVSRHLLGLTTTPGEDPSAAAAASSDQENASNELDLEGIDDAEIDSYIMSPREIHFKTKLWMKLNADFLKEQAEKQKREEEERLQREKEGKPEKKKRPPRRKRNTNLSANTAEEAIEKMLQEKRISNKINYDVLREITGGGVKQEAKPEVKVEVKPDISELVMPSSR</sequence>
<dbReference type="Pfam" id="PF07741">
    <property type="entry name" value="BRF1"/>
    <property type="match status" value="1"/>
</dbReference>
<gene>
    <name evidence="12" type="primary">BRF1_0</name>
    <name evidence="12" type="ORF">FJT64_017921</name>
</gene>
<evidence type="ECO:0000256" key="4">
    <source>
        <dbReference type="ARBA" id="ARBA00022771"/>
    </source>
</evidence>
<evidence type="ECO:0000256" key="7">
    <source>
        <dbReference type="ARBA" id="ARBA00023159"/>
    </source>
</evidence>
<dbReference type="GO" id="GO:0005634">
    <property type="term" value="C:nucleus"/>
    <property type="evidence" value="ECO:0007669"/>
    <property type="project" value="UniProtKB-SubCell"/>
</dbReference>
<evidence type="ECO:0000313" key="12">
    <source>
        <dbReference type="EMBL" id="KAF0311246.1"/>
    </source>
</evidence>
<dbReference type="GO" id="GO:0070897">
    <property type="term" value="P:transcription preinitiation complex assembly"/>
    <property type="evidence" value="ECO:0007669"/>
    <property type="project" value="InterPro"/>
</dbReference>
<dbReference type="PANTHER" id="PTHR11618">
    <property type="entry name" value="TRANSCRIPTION INITIATION FACTOR IIB-RELATED"/>
    <property type="match status" value="1"/>
</dbReference>